<dbReference type="KEGG" id="aqu:109593097"/>
<dbReference type="Proteomes" id="UP000007879">
    <property type="component" value="Unassembled WGS sequence"/>
</dbReference>
<dbReference type="InterPro" id="IPR013783">
    <property type="entry name" value="Ig-like_fold"/>
</dbReference>
<dbReference type="SMART" id="SM00060">
    <property type="entry name" value="FN3"/>
    <property type="match status" value="2"/>
</dbReference>
<accession>A0AAN0K3M2</accession>
<keyword evidence="4" id="KW-1185">Reference proteome</keyword>
<organism evidence="3 4">
    <name type="scientific">Amphimedon queenslandica</name>
    <name type="common">Sponge</name>
    <dbReference type="NCBI Taxonomy" id="400682"/>
    <lineage>
        <taxon>Eukaryota</taxon>
        <taxon>Metazoa</taxon>
        <taxon>Porifera</taxon>
        <taxon>Demospongiae</taxon>
        <taxon>Heteroscleromorpha</taxon>
        <taxon>Haplosclerida</taxon>
        <taxon>Niphatidae</taxon>
        <taxon>Amphimedon</taxon>
    </lineage>
</organism>
<sequence length="274" mass="29725">MTRASVDLGKGTYYTCMVCILTSAGCGPAAVNYINTYSGSPVGPPQSLSVNATDLSILIDWEAPFDPLNIITSYAITYQLLDTPVSLAVPRPVATVSGITNTMYLLELVLSASSYNITVYANTSNGTGIESEPIAITTQKSGTLLNFMCSAASSTDINCSWENLSNDDYQLHYSILPSFNYYANNEGTINEGRIHDLKPYVGYVISLQLSNTNLMNTVVLTQPEIPTASVEDISFNVLTPDSFTLSWKLPPKNEWKGIIENFTIKAVPIKSIGE</sequence>
<protein>
    <recommendedName>
        <fullName evidence="2">Fibronectin type-III domain-containing protein</fullName>
    </recommendedName>
</protein>
<dbReference type="Gene3D" id="2.60.40.10">
    <property type="entry name" value="Immunoglobulins"/>
    <property type="match status" value="2"/>
</dbReference>
<dbReference type="PANTHER" id="PTHR46708:SF2">
    <property type="entry name" value="FIBRONECTIN TYPE-III DOMAIN-CONTAINING PROTEIN"/>
    <property type="match status" value="1"/>
</dbReference>
<evidence type="ECO:0000256" key="1">
    <source>
        <dbReference type="ARBA" id="ARBA00022737"/>
    </source>
</evidence>
<reference evidence="3" key="2">
    <citation type="submission" date="2024-06" db="UniProtKB">
        <authorList>
            <consortium name="EnsemblMetazoa"/>
        </authorList>
    </citation>
    <scope>IDENTIFICATION</scope>
</reference>
<evidence type="ECO:0000313" key="3">
    <source>
        <dbReference type="EnsemblMetazoa" id="XP_019863895.1"/>
    </source>
</evidence>
<reference evidence="4" key="1">
    <citation type="journal article" date="2010" name="Nature">
        <title>The Amphimedon queenslandica genome and the evolution of animal complexity.</title>
        <authorList>
            <person name="Srivastava M."/>
            <person name="Simakov O."/>
            <person name="Chapman J."/>
            <person name="Fahey B."/>
            <person name="Gauthier M.E."/>
            <person name="Mitros T."/>
            <person name="Richards G.S."/>
            <person name="Conaco C."/>
            <person name="Dacre M."/>
            <person name="Hellsten U."/>
            <person name="Larroux C."/>
            <person name="Putnam N.H."/>
            <person name="Stanke M."/>
            <person name="Adamska M."/>
            <person name="Darling A."/>
            <person name="Degnan S.M."/>
            <person name="Oakley T.H."/>
            <person name="Plachetzki D.C."/>
            <person name="Zhai Y."/>
            <person name="Adamski M."/>
            <person name="Calcino A."/>
            <person name="Cummins S.F."/>
            <person name="Goodstein D.M."/>
            <person name="Harris C."/>
            <person name="Jackson D.J."/>
            <person name="Leys S.P."/>
            <person name="Shu S."/>
            <person name="Woodcroft B.J."/>
            <person name="Vervoort M."/>
            <person name="Kosik K.S."/>
            <person name="Manning G."/>
            <person name="Degnan B.M."/>
            <person name="Rokhsar D.S."/>
        </authorList>
    </citation>
    <scope>NUCLEOTIDE SEQUENCE [LARGE SCALE GENOMIC DNA]</scope>
</reference>
<dbReference type="GeneID" id="109593097"/>
<dbReference type="AlphaFoldDB" id="A0AAN0K3M2"/>
<evidence type="ECO:0000313" key="4">
    <source>
        <dbReference type="Proteomes" id="UP000007879"/>
    </source>
</evidence>
<dbReference type="InterPro" id="IPR003961">
    <property type="entry name" value="FN3_dom"/>
</dbReference>
<dbReference type="PROSITE" id="PS51257">
    <property type="entry name" value="PROKAR_LIPOPROTEIN"/>
    <property type="match status" value="1"/>
</dbReference>
<dbReference type="EnsemblMetazoa" id="XM_020008336.1">
    <property type="protein sequence ID" value="XP_019863895.1"/>
    <property type="gene ID" value="LOC109593097"/>
</dbReference>
<dbReference type="PANTHER" id="PTHR46708">
    <property type="entry name" value="TENASCIN"/>
    <property type="match status" value="1"/>
</dbReference>
<dbReference type="InterPro" id="IPR050991">
    <property type="entry name" value="ECM_Regulatory_Proteins"/>
</dbReference>
<feature type="domain" description="Fibronectin type-III" evidence="2">
    <location>
        <begin position="41"/>
        <end position="141"/>
    </location>
</feature>
<dbReference type="SUPFAM" id="SSF49265">
    <property type="entry name" value="Fibronectin type III"/>
    <property type="match status" value="2"/>
</dbReference>
<dbReference type="InterPro" id="IPR036116">
    <property type="entry name" value="FN3_sf"/>
</dbReference>
<proteinExistence type="predicted"/>
<dbReference type="RefSeq" id="XP_019863895.1">
    <property type="nucleotide sequence ID" value="XM_020008336.1"/>
</dbReference>
<dbReference type="PROSITE" id="PS50853">
    <property type="entry name" value="FN3"/>
    <property type="match status" value="1"/>
</dbReference>
<evidence type="ECO:0000259" key="2">
    <source>
        <dbReference type="PROSITE" id="PS50853"/>
    </source>
</evidence>
<dbReference type="CDD" id="cd00063">
    <property type="entry name" value="FN3"/>
    <property type="match status" value="1"/>
</dbReference>
<dbReference type="Pfam" id="PF00041">
    <property type="entry name" value="fn3"/>
    <property type="match status" value="1"/>
</dbReference>
<keyword evidence="1" id="KW-0677">Repeat</keyword>
<name>A0AAN0K3M2_AMPQE</name>